<organism evidence="2 3">
    <name type="scientific">Schistosoma mekongi</name>
    <name type="common">Parasitic worm</name>
    <dbReference type="NCBI Taxonomy" id="38744"/>
    <lineage>
        <taxon>Eukaryota</taxon>
        <taxon>Metazoa</taxon>
        <taxon>Spiralia</taxon>
        <taxon>Lophotrochozoa</taxon>
        <taxon>Platyhelminthes</taxon>
        <taxon>Trematoda</taxon>
        <taxon>Digenea</taxon>
        <taxon>Strigeidida</taxon>
        <taxon>Schistosomatoidea</taxon>
        <taxon>Schistosomatidae</taxon>
        <taxon>Schistosoma</taxon>
    </lineage>
</organism>
<comment type="caution">
    <text evidence="2">The sequence shown here is derived from an EMBL/GenBank/DDBJ whole genome shotgun (WGS) entry which is preliminary data.</text>
</comment>
<keyword evidence="3" id="KW-1185">Reference proteome</keyword>
<sequence length="345" mass="41186">MKQIICQLPSIKFQDEIYEELLVDSNKQPKHAEAPQSIVVKVPTISDFNIKSCDLSPQSINLGNTPRCIESYNRPFNTPCSENIIAKCPNVPVGKVKETEQKQQQQQQKLFPNQSIVEIGKALGLWRKTHKIHQQIDNIQKSHEKQNRVRQLRLCHLQKCQENFIKRSKRRTVLQMQRSIEKIRLNKQKLEQTKAQNELIEKLKSNREKLKSLETYQKELRKYDKLTENHRNHEKHLLDRKIFMQEKYQKLINLQNRTNEIRSLLNESIEMKKQNQNKLSSEIHWNRLCERFNIESSIQERKMKEIKSTYEHVKQLRNQKFLKIPIIIKFNNLTLNNDKDNKCSM</sequence>
<evidence type="ECO:0000313" key="2">
    <source>
        <dbReference type="EMBL" id="KAK4473054.1"/>
    </source>
</evidence>
<reference evidence="2" key="1">
    <citation type="submission" date="2022-04" db="EMBL/GenBank/DDBJ databases">
        <authorList>
            <person name="Xu L."/>
            <person name="Lv Z."/>
        </authorList>
    </citation>
    <scope>NUCLEOTIDE SEQUENCE</scope>
    <source>
        <strain evidence="2">LV_2022a</strain>
    </source>
</reference>
<evidence type="ECO:0000256" key="1">
    <source>
        <dbReference type="SAM" id="Coils"/>
    </source>
</evidence>
<accession>A0AAE1ZGP0</accession>
<reference evidence="2" key="2">
    <citation type="journal article" date="2023" name="Infect Dis Poverty">
        <title>Chromosome-scale genome of the human blood fluke Schistosoma mekongi and its implications for public health.</title>
        <authorList>
            <person name="Zhou M."/>
            <person name="Xu L."/>
            <person name="Xu D."/>
            <person name="Chen W."/>
            <person name="Khan J."/>
            <person name="Hu Y."/>
            <person name="Huang H."/>
            <person name="Wei H."/>
            <person name="Zhang Y."/>
            <person name="Chusongsang P."/>
            <person name="Tanasarnprasert K."/>
            <person name="Hu X."/>
            <person name="Limpanont Y."/>
            <person name="Lv Z."/>
        </authorList>
    </citation>
    <scope>NUCLEOTIDE SEQUENCE</scope>
    <source>
        <strain evidence="2">LV_2022a</strain>
    </source>
</reference>
<gene>
    <name evidence="2" type="ORF">MN116_004246</name>
</gene>
<feature type="coiled-coil region" evidence="1">
    <location>
        <begin position="173"/>
        <end position="274"/>
    </location>
</feature>
<dbReference type="Proteomes" id="UP001292079">
    <property type="component" value="Unassembled WGS sequence"/>
</dbReference>
<dbReference type="AlphaFoldDB" id="A0AAE1ZGP0"/>
<protein>
    <submittedName>
        <fullName evidence="2">Uncharacterized protein</fullName>
    </submittedName>
</protein>
<dbReference type="EMBL" id="JALJAT010000002">
    <property type="protein sequence ID" value="KAK4473054.1"/>
    <property type="molecule type" value="Genomic_DNA"/>
</dbReference>
<proteinExistence type="predicted"/>
<evidence type="ECO:0000313" key="3">
    <source>
        <dbReference type="Proteomes" id="UP001292079"/>
    </source>
</evidence>
<keyword evidence="1" id="KW-0175">Coiled coil</keyword>
<name>A0AAE1ZGP0_SCHME</name>